<evidence type="ECO:0000313" key="2">
    <source>
        <dbReference type="Proteomes" id="UP001055811"/>
    </source>
</evidence>
<comment type="caution">
    <text evidence="1">The sequence shown here is derived from an EMBL/GenBank/DDBJ whole genome shotgun (WGS) entry which is preliminary data.</text>
</comment>
<organism evidence="1 2">
    <name type="scientific">Cichorium intybus</name>
    <name type="common">Chicory</name>
    <dbReference type="NCBI Taxonomy" id="13427"/>
    <lineage>
        <taxon>Eukaryota</taxon>
        <taxon>Viridiplantae</taxon>
        <taxon>Streptophyta</taxon>
        <taxon>Embryophyta</taxon>
        <taxon>Tracheophyta</taxon>
        <taxon>Spermatophyta</taxon>
        <taxon>Magnoliopsida</taxon>
        <taxon>eudicotyledons</taxon>
        <taxon>Gunneridae</taxon>
        <taxon>Pentapetalae</taxon>
        <taxon>asterids</taxon>
        <taxon>campanulids</taxon>
        <taxon>Asterales</taxon>
        <taxon>Asteraceae</taxon>
        <taxon>Cichorioideae</taxon>
        <taxon>Cichorieae</taxon>
        <taxon>Cichoriinae</taxon>
        <taxon>Cichorium</taxon>
    </lineage>
</organism>
<keyword evidence="2" id="KW-1185">Reference proteome</keyword>
<reference evidence="1 2" key="2">
    <citation type="journal article" date="2022" name="Mol. Ecol. Resour.">
        <title>The genomes of chicory, endive, great burdock and yacon provide insights into Asteraceae paleo-polyploidization history and plant inulin production.</title>
        <authorList>
            <person name="Fan W."/>
            <person name="Wang S."/>
            <person name="Wang H."/>
            <person name="Wang A."/>
            <person name="Jiang F."/>
            <person name="Liu H."/>
            <person name="Zhao H."/>
            <person name="Xu D."/>
            <person name="Zhang Y."/>
        </authorList>
    </citation>
    <scope>NUCLEOTIDE SEQUENCE [LARGE SCALE GENOMIC DNA]</scope>
    <source>
        <strain evidence="2">cv. Punajuju</strain>
        <tissue evidence="1">Leaves</tissue>
    </source>
</reference>
<proteinExistence type="predicted"/>
<protein>
    <submittedName>
        <fullName evidence="1">Uncharacterized protein</fullName>
    </submittedName>
</protein>
<dbReference type="Proteomes" id="UP001055811">
    <property type="component" value="Linkage Group LG07"/>
</dbReference>
<evidence type="ECO:0000313" key="1">
    <source>
        <dbReference type="EMBL" id="KAI3711287.1"/>
    </source>
</evidence>
<dbReference type="EMBL" id="CM042015">
    <property type="protein sequence ID" value="KAI3711287.1"/>
    <property type="molecule type" value="Genomic_DNA"/>
</dbReference>
<reference evidence="2" key="1">
    <citation type="journal article" date="2022" name="Mol. Ecol. Resour.">
        <title>The genomes of chicory, endive, great burdock and yacon provide insights into Asteraceae palaeo-polyploidization history and plant inulin production.</title>
        <authorList>
            <person name="Fan W."/>
            <person name="Wang S."/>
            <person name="Wang H."/>
            <person name="Wang A."/>
            <person name="Jiang F."/>
            <person name="Liu H."/>
            <person name="Zhao H."/>
            <person name="Xu D."/>
            <person name="Zhang Y."/>
        </authorList>
    </citation>
    <scope>NUCLEOTIDE SEQUENCE [LARGE SCALE GENOMIC DNA]</scope>
    <source>
        <strain evidence="2">cv. Punajuju</strain>
    </source>
</reference>
<sequence>MYEVWYVILKQGVWLVQNKNTIVGFAVKEGDVAGEEDPETPKKIFQLLNQCAEDEEKQRSNKFGRVRAFHLSLSLPRPPPLSSSNSVLHFSNPINQATSEENTGNGKSKSLDHKKFRGFLLRHRVISLFRCISRRNQPSAKGYRRLNPSPRSLTRLLKWGARIKAKARAICATNHGFRSGYMRIGKDSVLATGTAPPHATVPKGKMAVYVGQNDGGFERVLLPVFYVNHPLFGQLLSKAEEEYGHDHPGGITIPCRISEFENVKSRIAAGCVGRKMIRWKLPV</sequence>
<gene>
    <name evidence="1" type="ORF">L2E82_41264</name>
</gene>
<name>A0ACB9AM91_CICIN</name>
<accession>A0ACB9AM91</accession>